<dbReference type="PIRSF" id="PIRSF006060">
    <property type="entry name" value="AA_transporter"/>
    <property type="match status" value="1"/>
</dbReference>
<feature type="transmembrane region" description="Helical" evidence="6">
    <location>
        <begin position="350"/>
        <end position="369"/>
    </location>
</feature>
<keyword evidence="3 6" id="KW-0812">Transmembrane</keyword>
<name>A0A1J5JWS5_NEOTH</name>
<feature type="transmembrane region" description="Helical" evidence="6">
    <location>
        <begin position="59"/>
        <end position="79"/>
    </location>
</feature>
<dbReference type="PANTHER" id="PTHR43243:SF4">
    <property type="entry name" value="CATIONIC AMINO ACID TRANSPORTER 4"/>
    <property type="match status" value="1"/>
</dbReference>
<evidence type="ECO:0000313" key="7">
    <source>
        <dbReference type="EMBL" id="OIQ09864.1"/>
    </source>
</evidence>
<evidence type="ECO:0000256" key="3">
    <source>
        <dbReference type="ARBA" id="ARBA00022692"/>
    </source>
</evidence>
<proteinExistence type="predicted"/>
<gene>
    <name evidence="7" type="primary">yhdG_1</name>
    <name evidence="7" type="ORF">MOOR_07060</name>
</gene>
<feature type="transmembrane region" description="Helical" evidence="6">
    <location>
        <begin position="298"/>
        <end position="321"/>
    </location>
</feature>
<feature type="transmembrane region" description="Helical" evidence="6">
    <location>
        <begin position="150"/>
        <end position="171"/>
    </location>
</feature>
<evidence type="ECO:0000256" key="2">
    <source>
        <dbReference type="ARBA" id="ARBA00022448"/>
    </source>
</evidence>
<feature type="transmembrane region" description="Helical" evidence="6">
    <location>
        <begin position="91"/>
        <end position="112"/>
    </location>
</feature>
<dbReference type="Gene3D" id="1.20.1740.10">
    <property type="entry name" value="Amino acid/polyamine transporter I"/>
    <property type="match status" value="1"/>
</dbReference>
<dbReference type="InterPro" id="IPR002293">
    <property type="entry name" value="AA/rel_permease1"/>
</dbReference>
<dbReference type="GO" id="GO:0016020">
    <property type="term" value="C:membrane"/>
    <property type="evidence" value="ECO:0007669"/>
    <property type="project" value="UniProtKB-SubCell"/>
</dbReference>
<feature type="transmembrane region" description="Helical" evidence="6">
    <location>
        <begin position="31"/>
        <end position="53"/>
    </location>
</feature>
<evidence type="ECO:0000256" key="5">
    <source>
        <dbReference type="ARBA" id="ARBA00023136"/>
    </source>
</evidence>
<keyword evidence="5 6" id="KW-0472">Membrane</keyword>
<dbReference type="Proteomes" id="UP000182743">
    <property type="component" value="Unassembled WGS sequence"/>
</dbReference>
<evidence type="ECO:0000256" key="6">
    <source>
        <dbReference type="SAM" id="Phobius"/>
    </source>
</evidence>
<dbReference type="Pfam" id="PF13520">
    <property type="entry name" value="AA_permease_2"/>
    <property type="match status" value="1"/>
</dbReference>
<dbReference type="PANTHER" id="PTHR43243">
    <property type="entry name" value="INNER MEMBRANE TRANSPORTER YGJI-RELATED"/>
    <property type="match status" value="1"/>
</dbReference>
<evidence type="ECO:0000313" key="8">
    <source>
        <dbReference type="Proteomes" id="UP000182743"/>
    </source>
</evidence>
<keyword evidence="2" id="KW-0813">Transport</keyword>
<keyword evidence="4 6" id="KW-1133">Transmembrane helix</keyword>
<feature type="transmembrane region" description="Helical" evidence="6">
    <location>
        <begin position="432"/>
        <end position="450"/>
    </location>
</feature>
<dbReference type="GO" id="GO:0015171">
    <property type="term" value="F:amino acid transmembrane transporter activity"/>
    <property type="evidence" value="ECO:0007669"/>
    <property type="project" value="TreeGrafter"/>
</dbReference>
<evidence type="ECO:0000256" key="1">
    <source>
        <dbReference type="ARBA" id="ARBA00004141"/>
    </source>
</evidence>
<feature type="transmembrane region" description="Helical" evidence="6">
    <location>
        <begin position="254"/>
        <end position="278"/>
    </location>
</feature>
<reference evidence="7 8" key="1">
    <citation type="submission" date="2016-08" db="EMBL/GenBank/DDBJ databases">
        <title>Genome-based comparison of Moorella thermoacetic strains.</title>
        <authorList>
            <person name="Poehlein A."/>
            <person name="Bengelsdorf F.R."/>
            <person name="Esser C."/>
            <person name="Duerre P."/>
            <person name="Daniel R."/>
        </authorList>
    </citation>
    <scope>NUCLEOTIDE SEQUENCE [LARGE SCALE GENOMIC DNA]</scope>
    <source>
        <strain evidence="7 8">DSM 11768</strain>
    </source>
</reference>
<feature type="transmembrane region" description="Helical" evidence="6">
    <location>
        <begin position="375"/>
        <end position="395"/>
    </location>
</feature>
<feature type="transmembrane region" description="Helical" evidence="6">
    <location>
        <begin position="212"/>
        <end position="233"/>
    </location>
</feature>
<dbReference type="AlphaFoldDB" id="A0A1J5JWS5"/>
<dbReference type="RefSeq" id="WP_071520501.1">
    <property type="nucleotide sequence ID" value="NZ_CP136417.1"/>
</dbReference>
<evidence type="ECO:0000256" key="4">
    <source>
        <dbReference type="ARBA" id="ARBA00022989"/>
    </source>
</evidence>
<accession>A0A1J5JWS5</accession>
<sequence length="506" mass="53886">MGIWRTKKIADLMQEAGDNQKLKRSIGTPELVALGVGAIIGSGIFVLTGVAAANYAGPSLVFSFILSGLAAGLAALVYAEMAAMIPVTGSAYTYAYASLGEIIAWLVGWNLVLEYLVASGAVAVGWSGYITDMLASVGVFLPRALVNSPLSGGLVNLPAILITVVMTGVAIVGTTTSARTNKIIVGVKILVILAFLALGAPRVNPAYWHPFLPFGVTGVVHGAAIIFFAYIGFDAVATAAEEVRDPARELPLGIIGSLALATILYVAVTIVLTGLTPYTNLNTPSPVTTGLLAAGVRGASLIVGTGALAGLTSVLLVNIFAQSRVFMAMGRDGLLPPIFTRVHPRFHTPWLTTLIVGAFVTLIGGFLPVDIIAELANVGTLSAFFVVSVGVMVLRRTQPDLKRPFKVPLMPWTPLLAIAFAVYLFFNLPGLTWIRFGVWVTLGLVVYFAYGRRHSVLARKEESKAVPRPPYRPSPLEMPAPARKPFPFKLPAPDLLRMFLPRWRRD</sequence>
<feature type="transmembrane region" description="Helical" evidence="6">
    <location>
        <begin position="407"/>
        <end position="426"/>
    </location>
</feature>
<comment type="caution">
    <text evidence="7">The sequence shown here is derived from an EMBL/GenBank/DDBJ whole genome shotgun (WGS) entry which is preliminary data.</text>
</comment>
<comment type="subcellular location">
    <subcellularLocation>
        <location evidence="1">Membrane</location>
        <topology evidence="1">Multi-pass membrane protein</topology>
    </subcellularLocation>
</comment>
<feature type="transmembrane region" description="Helical" evidence="6">
    <location>
        <begin position="183"/>
        <end position="200"/>
    </location>
</feature>
<dbReference type="EMBL" id="MIHH01000002">
    <property type="protein sequence ID" value="OIQ09864.1"/>
    <property type="molecule type" value="Genomic_DNA"/>
</dbReference>
<organism evidence="7 8">
    <name type="scientific">Neomoorella thermoacetica</name>
    <name type="common">Clostridium thermoaceticum</name>
    <dbReference type="NCBI Taxonomy" id="1525"/>
    <lineage>
        <taxon>Bacteria</taxon>
        <taxon>Bacillati</taxon>
        <taxon>Bacillota</taxon>
        <taxon>Clostridia</taxon>
        <taxon>Neomoorellales</taxon>
        <taxon>Neomoorellaceae</taxon>
        <taxon>Neomoorella</taxon>
    </lineage>
</organism>
<protein>
    <submittedName>
        <fullName evidence="7">Putative amino acid permease YhdG</fullName>
    </submittedName>
</protein>